<organism evidence="7 8">
    <name type="scientific">Orrella marina</name>
    <dbReference type="NCBI Taxonomy" id="2163011"/>
    <lineage>
        <taxon>Bacteria</taxon>
        <taxon>Pseudomonadati</taxon>
        <taxon>Pseudomonadota</taxon>
        <taxon>Betaproteobacteria</taxon>
        <taxon>Burkholderiales</taxon>
        <taxon>Alcaligenaceae</taxon>
        <taxon>Orrella</taxon>
    </lineage>
</organism>
<evidence type="ECO:0000313" key="7">
    <source>
        <dbReference type="EMBL" id="AWB33344.1"/>
    </source>
</evidence>
<feature type="domain" description="SAM-dependent MTase RsmB/NOP-type" evidence="6">
    <location>
        <begin position="125"/>
        <end position="414"/>
    </location>
</feature>
<dbReference type="InterPro" id="IPR001678">
    <property type="entry name" value="MeTrfase_RsmB-F_NOP2_dom"/>
</dbReference>
<keyword evidence="3 5" id="KW-0949">S-adenosyl-L-methionine</keyword>
<feature type="active site" description="Nucleophile" evidence="5">
    <location>
        <position position="346"/>
    </location>
</feature>
<evidence type="ECO:0000256" key="5">
    <source>
        <dbReference type="PROSITE-ProRule" id="PRU01023"/>
    </source>
</evidence>
<dbReference type="Pfam" id="PF01189">
    <property type="entry name" value="Methyltr_RsmB-F"/>
    <property type="match status" value="1"/>
</dbReference>
<evidence type="ECO:0000256" key="3">
    <source>
        <dbReference type="ARBA" id="ARBA00022691"/>
    </source>
</evidence>
<dbReference type="OrthoDB" id="9810297at2"/>
<dbReference type="PANTHER" id="PTHR22807">
    <property type="entry name" value="NOP2 YEAST -RELATED NOL1/NOP2/FMU SUN DOMAIN-CONTAINING"/>
    <property type="match status" value="1"/>
</dbReference>
<dbReference type="PRINTS" id="PR02008">
    <property type="entry name" value="RCMTFAMILY"/>
</dbReference>
<keyword evidence="2 5" id="KW-0808">Transferase</keyword>
<keyword evidence="1 5" id="KW-0489">Methyltransferase</keyword>
<dbReference type="PANTHER" id="PTHR22807:SF53">
    <property type="entry name" value="RIBOSOMAL RNA SMALL SUBUNIT METHYLTRANSFERASE B-RELATED"/>
    <property type="match status" value="1"/>
</dbReference>
<keyword evidence="4 5" id="KW-0694">RNA-binding</keyword>
<dbReference type="CDD" id="cd02440">
    <property type="entry name" value="AdoMet_MTases"/>
    <property type="match status" value="1"/>
</dbReference>
<proteinExistence type="inferred from homology"/>
<accession>A0A2R4XHY0</accession>
<dbReference type="EMBL" id="CP028901">
    <property type="protein sequence ID" value="AWB33344.1"/>
    <property type="molecule type" value="Genomic_DNA"/>
</dbReference>
<reference evidence="7 8" key="1">
    <citation type="submission" date="2018-04" db="EMBL/GenBank/DDBJ databases">
        <title>Bordetella sp. HZ20 isolated from seawater.</title>
        <authorList>
            <person name="Sun C."/>
        </authorList>
    </citation>
    <scope>NUCLEOTIDE SEQUENCE [LARGE SCALE GENOMIC DNA]</scope>
    <source>
        <strain evidence="7 8">HZ20</strain>
    </source>
</reference>
<dbReference type="GO" id="GO:0001510">
    <property type="term" value="P:RNA methylation"/>
    <property type="evidence" value="ECO:0007669"/>
    <property type="project" value="InterPro"/>
</dbReference>
<dbReference type="InterPro" id="IPR029063">
    <property type="entry name" value="SAM-dependent_MTases_sf"/>
</dbReference>
<name>A0A2R4XHY0_9BURK</name>
<feature type="binding site" evidence="5">
    <location>
        <position position="246"/>
    </location>
    <ligand>
        <name>S-adenosyl-L-methionine</name>
        <dbReference type="ChEBI" id="CHEBI:59789"/>
    </ligand>
</feature>
<dbReference type="PROSITE" id="PS51686">
    <property type="entry name" value="SAM_MT_RSMB_NOP"/>
    <property type="match status" value="1"/>
</dbReference>
<dbReference type="Proteomes" id="UP000244571">
    <property type="component" value="Chromosome"/>
</dbReference>
<evidence type="ECO:0000256" key="4">
    <source>
        <dbReference type="ARBA" id="ARBA00022884"/>
    </source>
</evidence>
<evidence type="ECO:0000256" key="2">
    <source>
        <dbReference type="ARBA" id="ARBA00022679"/>
    </source>
</evidence>
<dbReference type="InterPro" id="IPR023267">
    <property type="entry name" value="RCMT"/>
</dbReference>
<gene>
    <name evidence="7" type="ORF">DBV39_06085</name>
</gene>
<sequence length="418" mass="46818">MLEDIFQWRHPADQCVSYYFRQHRHLGGRDRAEIAQAVFDVLRHLRRYRRDAQSGPGPLNLCLAWRGLSATLPDASQTLGADAPMQEWVKRCEQIDEQSLPFEVRFSLPDWLAQRIQAMPEPDSLARSFLRSAAIDLRVNTVKADRDSALTQVREMLTQSSRHGFDAKATPYSDVGIRLKGHPPIQRWALFEQGVLEVQDEGSQLLAKLVDPKRQEMVIDFCAGAGGKTLALGAMMRSTGRLYAFDVSAPRLARAKPRFARSGLSNIHPVVIRPEGDDRVRRLAGKAHRVLIDAPCTGLGTLRRNPDLKWRQSADELDRLQIEQALILEQASICVRPGGRLVYATCSVLAEENEAQVVRFLESHPEFTLIDARALLAAELTEGGHSAVDDQGMVRFRPDWHGTDGFFAAVMQRQGSLA</sequence>
<dbReference type="SUPFAM" id="SSF53335">
    <property type="entry name" value="S-adenosyl-L-methionine-dependent methyltransferases"/>
    <property type="match status" value="1"/>
</dbReference>
<evidence type="ECO:0000256" key="1">
    <source>
        <dbReference type="ARBA" id="ARBA00022603"/>
    </source>
</evidence>
<dbReference type="AlphaFoldDB" id="A0A2R4XHY0"/>
<feature type="binding site" evidence="5">
    <location>
        <position position="293"/>
    </location>
    <ligand>
        <name>S-adenosyl-L-methionine</name>
        <dbReference type="ChEBI" id="CHEBI:59789"/>
    </ligand>
</feature>
<keyword evidence="8" id="KW-1185">Reference proteome</keyword>
<evidence type="ECO:0000259" key="6">
    <source>
        <dbReference type="PROSITE" id="PS51686"/>
    </source>
</evidence>
<dbReference type="GO" id="GO:0008173">
    <property type="term" value="F:RNA methyltransferase activity"/>
    <property type="evidence" value="ECO:0007669"/>
    <property type="project" value="InterPro"/>
</dbReference>
<comment type="similarity">
    <text evidence="5">Belongs to the class I-like SAM-binding methyltransferase superfamily. RsmB/NOP family.</text>
</comment>
<comment type="caution">
    <text evidence="5">Lacks conserved residue(s) required for the propagation of feature annotation.</text>
</comment>
<dbReference type="Gene3D" id="3.40.50.150">
    <property type="entry name" value="Vaccinia Virus protein VP39"/>
    <property type="match status" value="1"/>
</dbReference>
<dbReference type="KEGG" id="boz:DBV39_06085"/>
<dbReference type="InterPro" id="IPR049560">
    <property type="entry name" value="MeTrfase_RsmB-F_NOP2_cat"/>
</dbReference>
<protein>
    <submittedName>
        <fullName evidence="7">rRNA methyltransferase</fullName>
    </submittedName>
</protein>
<dbReference type="GO" id="GO:0003723">
    <property type="term" value="F:RNA binding"/>
    <property type="evidence" value="ECO:0007669"/>
    <property type="project" value="UniProtKB-UniRule"/>
</dbReference>
<evidence type="ECO:0000313" key="8">
    <source>
        <dbReference type="Proteomes" id="UP000244571"/>
    </source>
</evidence>